<dbReference type="Proteomes" id="UP001266305">
    <property type="component" value="Unassembled WGS sequence"/>
</dbReference>
<protein>
    <submittedName>
        <fullName evidence="3">Uncharacterized protein</fullName>
    </submittedName>
</protein>
<organism evidence="3 4">
    <name type="scientific">Saguinus oedipus</name>
    <name type="common">Cotton-top tamarin</name>
    <name type="synonym">Oedipomidas oedipus</name>
    <dbReference type="NCBI Taxonomy" id="9490"/>
    <lineage>
        <taxon>Eukaryota</taxon>
        <taxon>Metazoa</taxon>
        <taxon>Chordata</taxon>
        <taxon>Craniata</taxon>
        <taxon>Vertebrata</taxon>
        <taxon>Euteleostomi</taxon>
        <taxon>Mammalia</taxon>
        <taxon>Eutheria</taxon>
        <taxon>Euarchontoglires</taxon>
        <taxon>Primates</taxon>
        <taxon>Haplorrhini</taxon>
        <taxon>Platyrrhini</taxon>
        <taxon>Cebidae</taxon>
        <taxon>Callitrichinae</taxon>
        <taxon>Saguinus</taxon>
    </lineage>
</organism>
<accession>A0ABQ9TDK4</accession>
<dbReference type="EMBL" id="JASSZA010000049">
    <property type="protein sequence ID" value="KAK2081923.1"/>
    <property type="molecule type" value="Genomic_DNA"/>
</dbReference>
<keyword evidence="4" id="KW-1185">Reference proteome</keyword>
<gene>
    <name evidence="3" type="ORF">P7K49_040011</name>
    <name evidence="2" type="ORF">P7K49_040060</name>
</gene>
<evidence type="ECO:0000313" key="2">
    <source>
        <dbReference type="EMBL" id="KAK2081923.1"/>
    </source>
</evidence>
<evidence type="ECO:0000313" key="4">
    <source>
        <dbReference type="Proteomes" id="UP001266305"/>
    </source>
</evidence>
<feature type="compositionally biased region" description="Acidic residues" evidence="1">
    <location>
        <begin position="106"/>
        <end position="115"/>
    </location>
</feature>
<comment type="caution">
    <text evidence="3">The sequence shown here is derived from an EMBL/GenBank/DDBJ whole genome shotgun (WGS) entry which is preliminary data.</text>
</comment>
<name>A0ABQ9TDK4_SAGOE</name>
<evidence type="ECO:0000256" key="1">
    <source>
        <dbReference type="SAM" id="MobiDB-lite"/>
    </source>
</evidence>
<dbReference type="EMBL" id="JASSZA010000026">
    <property type="protein sequence ID" value="KAK2082630.1"/>
    <property type="molecule type" value="Genomic_DNA"/>
</dbReference>
<sequence length="115" mass="12477">MVSSILNPVPLWDTSTRPNVVILACPHSPNCQCTNSRIIATGHASARIRQRTTHPACKWRPPHNAEDTGFIPVKPSHDSGGSMGHSRQAALSPHLVDQQMPLLSISEEEAAPTQE</sequence>
<reference evidence="3 4" key="1">
    <citation type="submission" date="2023-05" db="EMBL/GenBank/DDBJ databases">
        <title>B98-5 Cell Line De Novo Hybrid Assembly: An Optical Mapping Approach.</title>
        <authorList>
            <person name="Kananen K."/>
            <person name="Auerbach J.A."/>
            <person name="Kautto E."/>
            <person name="Blachly J.S."/>
        </authorList>
    </citation>
    <scope>NUCLEOTIDE SEQUENCE [LARGE SCALE GENOMIC DNA]</scope>
    <source>
        <strain evidence="3">B95-8</strain>
        <tissue evidence="3">Cell line</tissue>
    </source>
</reference>
<proteinExistence type="predicted"/>
<evidence type="ECO:0000313" key="3">
    <source>
        <dbReference type="EMBL" id="KAK2082630.1"/>
    </source>
</evidence>
<feature type="region of interest" description="Disordered" evidence="1">
    <location>
        <begin position="51"/>
        <end position="115"/>
    </location>
</feature>